<organism evidence="4 5">
    <name type="scientific">Dethiosulfatibacter aminovorans DSM 17477</name>
    <dbReference type="NCBI Taxonomy" id="1121476"/>
    <lineage>
        <taxon>Bacteria</taxon>
        <taxon>Bacillati</taxon>
        <taxon>Bacillota</taxon>
        <taxon>Tissierellia</taxon>
        <taxon>Dethiosulfatibacter</taxon>
    </lineage>
</organism>
<dbReference type="GO" id="GO:0006635">
    <property type="term" value="P:fatty acid beta-oxidation"/>
    <property type="evidence" value="ECO:0007669"/>
    <property type="project" value="TreeGrafter"/>
</dbReference>
<accession>A0A1M6BYP0</accession>
<dbReference type="Proteomes" id="UP000184052">
    <property type="component" value="Unassembled WGS sequence"/>
</dbReference>
<dbReference type="RefSeq" id="WP_073046671.1">
    <property type="nucleotide sequence ID" value="NZ_FQZL01000005.1"/>
</dbReference>
<dbReference type="STRING" id="1121476.SAMN02745751_00519"/>
<keyword evidence="5" id="KW-1185">Reference proteome</keyword>
<evidence type="ECO:0000256" key="2">
    <source>
        <dbReference type="ARBA" id="ARBA00023239"/>
    </source>
</evidence>
<dbReference type="PROSITE" id="PS00166">
    <property type="entry name" value="ENOYL_COA_HYDRATASE"/>
    <property type="match status" value="1"/>
</dbReference>
<gene>
    <name evidence="4" type="ORF">SAMN02745751_00519</name>
</gene>
<dbReference type="Gene3D" id="3.90.226.10">
    <property type="entry name" value="2-enoyl-CoA Hydratase, Chain A, domain 1"/>
    <property type="match status" value="1"/>
</dbReference>
<protein>
    <submittedName>
        <fullName evidence="4">Enoyl-CoA hydratase</fullName>
    </submittedName>
</protein>
<evidence type="ECO:0000256" key="3">
    <source>
        <dbReference type="RuleBase" id="RU003707"/>
    </source>
</evidence>
<dbReference type="AlphaFoldDB" id="A0A1M6BYP0"/>
<dbReference type="OrthoDB" id="9775794at2"/>
<reference evidence="4 5" key="1">
    <citation type="submission" date="2016-11" db="EMBL/GenBank/DDBJ databases">
        <authorList>
            <person name="Jaros S."/>
            <person name="Januszkiewicz K."/>
            <person name="Wedrychowicz H."/>
        </authorList>
    </citation>
    <scope>NUCLEOTIDE SEQUENCE [LARGE SCALE GENOMIC DNA]</scope>
    <source>
        <strain evidence="4 5">DSM 17477</strain>
    </source>
</reference>
<proteinExistence type="inferred from homology"/>
<dbReference type="InterPro" id="IPR001753">
    <property type="entry name" value="Enoyl-CoA_hydra/iso"/>
</dbReference>
<dbReference type="FunFam" id="1.10.12.10:FF:000001">
    <property type="entry name" value="Probable enoyl-CoA hydratase, mitochondrial"/>
    <property type="match status" value="1"/>
</dbReference>
<name>A0A1M6BYP0_9FIRM</name>
<dbReference type="EMBL" id="FQZL01000005">
    <property type="protein sequence ID" value="SHI53827.1"/>
    <property type="molecule type" value="Genomic_DNA"/>
</dbReference>
<dbReference type="InterPro" id="IPR029045">
    <property type="entry name" value="ClpP/crotonase-like_dom_sf"/>
</dbReference>
<dbReference type="CDD" id="cd06558">
    <property type="entry name" value="crotonase-like"/>
    <property type="match status" value="1"/>
</dbReference>
<dbReference type="Gene3D" id="1.10.12.10">
    <property type="entry name" value="Lyase 2-enoyl-coa Hydratase, Chain A, domain 2"/>
    <property type="match status" value="1"/>
</dbReference>
<dbReference type="GO" id="GO:0016836">
    <property type="term" value="F:hydro-lyase activity"/>
    <property type="evidence" value="ECO:0007669"/>
    <property type="project" value="UniProtKB-ARBA"/>
</dbReference>
<comment type="similarity">
    <text evidence="1 3">Belongs to the enoyl-CoA hydratase/isomerase family.</text>
</comment>
<keyword evidence="2" id="KW-0456">Lyase</keyword>
<dbReference type="PANTHER" id="PTHR11941">
    <property type="entry name" value="ENOYL-COA HYDRATASE-RELATED"/>
    <property type="match status" value="1"/>
</dbReference>
<evidence type="ECO:0000313" key="4">
    <source>
        <dbReference type="EMBL" id="SHI53827.1"/>
    </source>
</evidence>
<sequence length="262" mass="28553">MIGEFKNVLLKKEDNIATITLNRPTALNALCNDLNDDMIEAINIIRQDLDIRVLIITGSEKAFAAGADIKEMMDSNLFEAERTSEKAHFINDTLESLPIPVIAAVNGPALGGGCELSLACDFRIAGENAMFGLPEVGIGVIPGAGGTQRLTKMIGAVKAKEMVMSGKMVKGREAYEIGLVTKCVADEEVMEEAVKYAKKLCQKPASALQFAKSAINYAVDNDINTGKRFEKALFSSCFSTEDQKEGMKAFTEKRRPEYSNKR</sequence>
<dbReference type="Pfam" id="PF00378">
    <property type="entry name" value="ECH_1"/>
    <property type="match status" value="1"/>
</dbReference>
<dbReference type="PANTHER" id="PTHR11941:SF54">
    <property type="entry name" value="ENOYL-COA HYDRATASE, MITOCHONDRIAL"/>
    <property type="match status" value="1"/>
</dbReference>
<evidence type="ECO:0000313" key="5">
    <source>
        <dbReference type="Proteomes" id="UP000184052"/>
    </source>
</evidence>
<dbReference type="InterPro" id="IPR018376">
    <property type="entry name" value="Enoyl-CoA_hyd/isom_CS"/>
</dbReference>
<dbReference type="InterPro" id="IPR014748">
    <property type="entry name" value="Enoyl-CoA_hydra_C"/>
</dbReference>
<evidence type="ECO:0000256" key="1">
    <source>
        <dbReference type="ARBA" id="ARBA00005254"/>
    </source>
</evidence>
<dbReference type="FunFam" id="3.90.226.10:FF:000009">
    <property type="entry name" value="Carnitinyl-CoA dehydratase"/>
    <property type="match status" value="1"/>
</dbReference>
<dbReference type="SUPFAM" id="SSF52096">
    <property type="entry name" value="ClpP/crotonase"/>
    <property type="match status" value="1"/>
</dbReference>